<feature type="domain" description="CCHC-type" evidence="4">
    <location>
        <begin position="50"/>
        <end position="65"/>
    </location>
</feature>
<keyword evidence="1" id="KW-0507">mRNA processing</keyword>
<dbReference type="EMBL" id="AVOT02017157">
    <property type="protein sequence ID" value="MBW0503054.1"/>
    <property type="molecule type" value="Genomic_DNA"/>
</dbReference>
<reference evidence="5" key="1">
    <citation type="submission" date="2021-03" db="EMBL/GenBank/DDBJ databases">
        <title>Draft genome sequence of rust myrtle Austropuccinia psidii MF-1, a brazilian biotype.</title>
        <authorList>
            <person name="Quecine M.C."/>
            <person name="Pachon D.M.R."/>
            <person name="Bonatelli M.L."/>
            <person name="Correr F.H."/>
            <person name="Franceschini L.M."/>
            <person name="Leite T.F."/>
            <person name="Margarido G.R.A."/>
            <person name="Almeida C.A."/>
            <person name="Ferrarezi J.A."/>
            <person name="Labate C.A."/>
        </authorList>
    </citation>
    <scope>NUCLEOTIDE SEQUENCE</scope>
    <source>
        <strain evidence="5">MF-1</strain>
    </source>
</reference>
<evidence type="ECO:0000313" key="6">
    <source>
        <dbReference type="Proteomes" id="UP000765509"/>
    </source>
</evidence>
<dbReference type="GO" id="GO:0003676">
    <property type="term" value="F:nucleic acid binding"/>
    <property type="evidence" value="ECO:0007669"/>
    <property type="project" value="InterPro"/>
</dbReference>
<dbReference type="SUPFAM" id="SSF57756">
    <property type="entry name" value="Retrovirus zinc finger-like domains"/>
    <property type="match status" value="1"/>
</dbReference>
<keyword evidence="2" id="KW-0863">Zinc-finger</keyword>
<evidence type="ECO:0000256" key="3">
    <source>
        <dbReference type="SAM" id="MobiDB-lite"/>
    </source>
</evidence>
<protein>
    <recommendedName>
        <fullName evidence="4">CCHC-type domain-containing protein</fullName>
    </recommendedName>
</protein>
<evidence type="ECO:0000256" key="1">
    <source>
        <dbReference type="ARBA" id="ARBA00022664"/>
    </source>
</evidence>
<dbReference type="Proteomes" id="UP000765509">
    <property type="component" value="Unassembled WGS sequence"/>
</dbReference>
<evidence type="ECO:0000256" key="2">
    <source>
        <dbReference type="PROSITE-ProRule" id="PRU00047"/>
    </source>
</evidence>
<feature type="region of interest" description="Disordered" evidence="3">
    <location>
        <begin position="76"/>
        <end position="104"/>
    </location>
</feature>
<accession>A0A9Q3DH18</accession>
<keyword evidence="2" id="KW-0862">Zinc</keyword>
<dbReference type="GO" id="GO:0006397">
    <property type="term" value="P:mRNA processing"/>
    <property type="evidence" value="ECO:0007669"/>
    <property type="project" value="UniProtKB-KW"/>
</dbReference>
<dbReference type="PROSITE" id="PS50158">
    <property type="entry name" value="ZF_CCHC"/>
    <property type="match status" value="1"/>
</dbReference>
<evidence type="ECO:0000259" key="4">
    <source>
        <dbReference type="PROSITE" id="PS50158"/>
    </source>
</evidence>
<comment type="caution">
    <text evidence="5">The sequence shown here is derived from an EMBL/GenBank/DDBJ whole genome shotgun (WGS) entry which is preliminary data.</text>
</comment>
<evidence type="ECO:0000313" key="5">
    <source>
        <dbReference type="EMBL" id="MBW0503054.1"/>
    </source>
</evidence>
<dbReference type="AlphaFoldDB" id="A0A9Q3DH18"/>
<name>A0A9Q3DH18_9BASI</name>
<keyword evidence="6" id="KW-1185">Reference proteome</keyword>
<dbReference type="GO" id="GO:0008270">
    <property type="term" value="F:zinc ion binding"/>
    <property type="evidence" value="ECO:0007669"/>
    <property type="project" value="UniProtKB-KW"/>
</dbReference>
<organism evidence="5 6">
    <name type="scientific">Austropuccinia psidii MF-1</name>
    <dbReference type="NCBI Taxonomy" id="1389203"/>
    <lineage>
        <taxon>Eukaryota</taxon>
        <taxon>Fungi</taxon>
        <taxon>Dikarya</taxon>
        <taxon>Basidiomycota</taxon>
        <taxon>Pucciniomycotina</taxon>
        <taxon>Pucciniomycetes</taxon>
        <taxon>Pucciniales</taxon>
        <taxon>Sphaerophragmiaceae</taxon>
        <taxon>Austropuccinia</taxon>
    </lineage>
</organism>
<proteinExistence type="predicted"/>
<dbReference type="Gene3D" id="4.10.60.10">
    <property type="entry name" value="Zinc finger, CCHC-type"/>
    <property type="match status" value="1"/>
</dbReference>
<gene>
    <name evidence="5" type="ORF">O181_042769</name>
</gene>
<dbReference type="InterPro" id="IPR001878">
    <property type="entry name" value="Znf_CCHC"/>
</dbReference>
<sequence>MLQDLRKRTNIEKYSPYKISSLKEKKAFRVDIKNKPKERVEEVTKNKNSCHNCGSPAHYANNCPRTKKKVYVIEQVPEEESQTEDSESDSMVDDIREHYDDDQDLKEEFLVEYQE</sequence>
<keyword evidence="2" id="KW-0479">Metal-binding</keyword>
<feature type="compositionally biased region" description="Acidic residues" evidence="3">
    <location>
        <begin position="76"/>
        <end position="92"/>
    </location>
</feature>
<dbReference type="InterPro" id="IPR036875">
    <property type="entry name" value="Znf_CCHC_sf"/>
</dbReference>